<dbReference type="EMBL" id="QRUU01000102">
    <property type="protein sequence ID" value="RGR89728.1"/>
    <property type="molecule type" value="Genomic_DNA"/>
</dbReference>
<proteinExistence type="predicted"/>
<accession>A0A412G831</accession>
<reference evidence="1 2" key="1">
    <citation type="submission" date="2018-08" db="EMBL/GenBank/DDBJ databases">
        <title>A genome reference for cultivated species of the human gut microbiota.</title>
        <authorList>
            <person name="Zou Y."/>
            <person name="Xue W."/>
            <person name="Luo G."/>
        </authorList>
    </citation>
    <scope>NUCLEOTIDE SEQUENCE [LARGE SCALE GENOMIC DNA]</scope>
    <source>
        <strain evidence="1 2">AF24-2</strain>
    </source>
</reference>
<dbReference type="Proteomes" id="UP000285864">
    <property type="component" value="Unassembled WGS sequence"/>
</dbReference>
<evidence type="ECO:0000313" key="2">
    <source>
        <dbReference type="Proteomes" id="UP000285864"/>
    </source>
</evidence>
<gene>
    <name evidence="1" type="ORF">DWY20_13995</name>
</gene>
<protein>
    <submittedName>
        <fullName evidence="1">Uncharacterized protein</fullName>
    </submittedName>
</protein>
<name>A0A412G831_9BACT</name>
<dbReference type="RefSeq" id="WP_007571003.1">
    <property type="nucleotide sequence ID" value="NZ_CABKNL010000012.1"/>
</dbReference>
<organism evidence="1 2">
    <name type="scientific">Phocaeicola coprocola</name>
    <dbReference type="NCBI Taxonomy" id="310298"/>
    <lineage>
        <taxon>Bacteria</taxon>
        <taxon>Pseudomonadati</taxon>
        <taxon>Bacteroidota</taxon>
        <taxon>Bacteroidia</taxon>
        <taxon>Bacteroidales</taxon>
        <taxon>Bacteroidaceae</taxon>
        <taxon>Phocaeicola</taxon>
    </lineage>
</organism>
<keyword evidence="2" id="KW-1185">Reference proteome</keyword>
<sequence length="165" mass="19707">MTDINIELFKRTSPVRKIEIIKNLTRVELSSISKETILRIVKETGRRRKGSRNYEFYINPDRRKGNNWNSLVEGIWLYKGKPYILIYVQLDNTDSSLSVPFNDFFKKGEFRGTIKRDDRYGNPQTCYYVYDEKDKAEVMRSICLEYVNTKYKERLNHITNSLKQQ</sequence>
<dbReference type="AlphaFoldDB" id="A0A412G831"/>
<evidence type="ECO:0000313" key="1">
    <source>
        <dbReference type="EMBL" id="RGR89728.1"/>
    </source>
</evidence>
<comment type="caution">
    <text evidence="1">The sequence shown here is derived from an EMBL/GenBank/DDBJ whole genome shotgun (WGS) entry which is preliminary data.</text>
</comment>